<dbReference type="GO" id="GO:0000932">
    <property type="term" value="C:P-body"/>
    <property type="evidence" value="ECO:0007669"/>
    <property type="project" value="TreeGrafter"/>
</dbReference>
<sequence>MYHERMQRSGMLRAFQRFRSTNTKPRNVASFNEEKLHNVTSNIKNVLDKTKNVKRKISSIDDFKNLHFVKEYAKLNPGIDINLNYEDIKSSSNKKYYQTYIKPSKDFWNDYLLHIPATQDKLSLVDEWNPLFNKLYNVPMSNDFFLKMNELRELLVDKQKCTTIETPKMAHLMVDWLQNIVEPMRIGDICVLNSQNNDTNNAINLVTCVELPNNLKDPRYTFAGMDGSICFEYKNNVLLKLPSVINLGASSNGKKEIDQNSQLYNVNKADANVHGYYKSEVEHKYSVPVTSRQLLISNIQNFYLKCSTQLQNPIDVQMRIFYKEYCQQQANASNNTETPFQVSFLDIVQKLQKKLIPSSLLKSTKNNSVSSAIVLGIFQNMFKNKHQFFGEFQYDKASLAPISITFIPQEYTKKMDQNLLLVMNGQETNTSNVSLIQHFAANWKSSQDLKTVFEVQKYLPILEILNAYLNGNLINKFASNVIADIGKALNLDDVSKDSIFKVLQQIYRNTNLQTNEQQKLLLANPLLANHDLNIYSKSRELENAFYNSITMEDVTLDGNVTTFQDETNLIEFSDPVYCIDSETAHEIDDGVAIRHIKGDKYTLYVHIAHPARFLLPSNKTYSDVSFPSQVISKINPTIKAIFEIAKKRSFTTYLPELTVPMLPETFVQKHDLRNETARSLCFQIDFEFTHSFLKKADGKNLEEQSCEKGLILHHKTFKVVENYQLTNLPKKIHYSVVDKILNGEEVPGIDVCKHKENIKKLFELSSLLKEKRVEEGNAVVFGEGFNKGLPKMNIDTKTIEFQDGESTKSTLLVSELMILANSLAGRFLAKNKIPAIYRVYTDLAISRTLEFDNKSIQKSGKNQKTRDPTIADVVLYSSILNSSTYSLDYSKGQSMMGVDHYATVTSPLRRFPDIINHLQILSFLKSNRKTTYYSAGELQNMLYNNILPRYLILKNMSSKIQKFWTLNYWREMFTNSGKPFVKCPIIITSVPKFNQCGFASLGYKFATGKVHLKKNQHFNVGQVIDNCTVTKLDAINNTLEVEIDVQKQESNRQN</sequence>
<evidence type="ECO:0000259" key="1">
    <source>
        <dbReference type="SMART" id="SM00955"/>
    </source>
</evidence>
<feature type="domain" description="RNB" evidence="1">
    <location>
        <begin position="569"/>
        <end position="926"/>
    </location>
</feature>
<dbReference type="Proteomes" id="UP000095728">
    <property type="component" value="Unassembled WGS sequence"/>
</dbReference>
<dbReference type="InterPro" id="IPR050180">
    <property type="entry name" value="RNR_Ribonuclease"/>
</dbReference>
<evidence type="ECO:0000313" key="3">
    <source>
        <dbReference type="Proteomes" id="UP000095728"/>
    </source>
</evidence>
<dbReference type="GO" id="GO:0006402">
    <property type="term" value="P:mRNA catabolic process"/>
    <property type="evidence" value="ECO:0007669"/>
    <property type="project" value="TreeGrafter"/>
</dbReference>
<dbReference type="Pfam" id="PF00773">
    <property type="entry name" value="RNB"/>
    <property type="match status" value="1"/>
</dbReference>
<organism evidence="2 3">
    <name type="scientific">Hanseniaspora osmophila</name>
    <dbReference type="NCBI Taxonomy" id="56408"/>
    <lineage>
        <taxon>Eukaryota</taxon>
        <taxon>Fungi</taxon>
        <taxon>Dikarya</taxon>
        <taxon>Ascomycota</taxon>
        <taxon>Saccharomycotina</taxon>
        <taxon>Saccharomycetes</taxon>
        <taxon>Saccharomycodales</taxon>
        <taxon>Saccharomycodaceae</taxon>
        <taxon>Hanseniaspora</taxon>
    </lineage>
</organism>
<dbReference type="GO" id="GO:0003723">
    <property type="term" value="F:RNA binding"/>
    <property type="evidence" value="ECO:0007669"/>
    <property type="project" value="InterPro"/>
</dbReference>
<evidence type="ECO:0000313" key="2">
    <source>
        <dbReference type="EMBL" id="OEJ85174.1"/>
    </source>
</evidence>
<proteinExistence type="predicted"/>
<dbReference type="GO" id="GO:0000175">
    <property type="term" value="F:3'-5'-RNA exonuclease activity"/>
    <property type="evidence" value="ECO:0007669"/>
    <property type="project" value="TreeGrafter"/>
</dbReference>
<dbReference type="FunCoup" id="A0A1E5RE63">
    <property type="interactions" value="125"/>
</dbReference>
<name>A0A1E5RE63_9ASCO</name>
<dbReference type="InterPro" id="IPR001900">
    <property type="entry name" value="RNase_II/R"/>
</dbReference>
<dbReference type="PANTHER" id="PTHR23355:SF59">
    <property type="entry name" value="EXORIBONUCLEASE II, MITOCHONDRIAL"/>
    <property type="match status" value="1"/>
</dbReference>
<dbReference type="InParanoid" id="A0A1E5RE63"/>
<gene>
    <name evidence="2" type="ORF">AWRI3579_g1682</name>
</gene>
<dbReference type="OrthoDB" id="2285229at2759"/>
<keyword evidence="3" id="KW-1185">Reference proteome</keyword>
<dbReference type="SMART" id="SM00955">
    <property type="entry name" value="RNB"/>
    <property type="match status" value="1"/>
</dbReference>
<dbReference type="STRING" id="56408.A0A1E5RE63"/>
<dbReference type="SUPFAM" id="SSF50249">
    <property type="entry name" value="Nucleic acid-binding proteins"/>
    <property type="match status" value="1"/>
</dbReference>
<accession>A0A1E5RE63</accession>
<dbReference type="PANTHER" id="PTHR23355">
    <property type="entry name" value="RIBONUCLEASE"/>
    <property type="match status" value="1"/>
</dbReference>
<reference evidence="3" key="1">
    <citation type="journal article" date="2016" name="Genome Announc.">
        <title>Genome sequences of three species of Hanseniaspora isolated from spontaneous wine fermentations.</title>
        <authorList>
            <person name="Sternes P.R."/>
            <person name="Lee D."/>
            <person name="Kutyna D.R."/>
            <person name="Borneman A.R."/>
        </authorList>
    </citation>
    <scope>NUCLEOTIDE SEQUENCE [LARGE SCALE GENOMIC DNA]</scope>
    <source>
        <strain evidence="3">AWRI3579</strain>
    </source>
</reference>
<dbReference type="AlphaFoldDB" id="A0A1E5RE63"/>
<dbReference type="InterPro" id="IPR012340">
    <property type="entry name" value="NA-bd_OB-fold"/>
</dbReference>
<dbReference type="EMBL" id="LPNM01000007">
    <property type="protein sequence ID" value="OEJ85174.1"/>
    <property type="molecule type" value="Genomic_DNA"/>
</dbReference>
<comment type="caution">
    <text evidence="2">The sequence shown here is derived from an EMBL/GenBank/DDBJ whole genome shotgun (WGS) entry which is preliminary data.</text>
</comment>
<protein>
    <submittedName>
        <fullName evidence="2">Exoribonuclease II, mitochondrial</fullName>
    </submittedName>
</protein>